<organism evidence="2 3">
    <name type="scientific">Oryza meyeriana var. granulata</name>
    <dbReference type="NCBI Taxonomy" id="110450"/>
    <lineage>
        <taxon>Eukaryota</taxon>
        <taxon>Viridiplantae</taxon>
        <taxon>Streptophyta</taxon>
        <taxon>Embryophyta</taxon>
        <taxon>Tracheophyta</taxon>
        <taxon>Spermatophyta</taxon>
        <taxon>Magnoliopsida</taxon>
        <taxon>Liliopsida</taxon>
        <taxon>Poales</taxon>
        <taxon>Poaceae</taxon>
        <taxon>BOP clade</taxon>
        <taxon>Oryzoideae</taxon>
        <taxon>Oryzeae</taxon>
        <taxon>Oryzinae</taxon>
        <taxon>Oryza</taxon>
        <taxon>Oryza meyeriana</taxon>
    </lineage>
</organism>
<name>A0A6G1CFA6_9ORYZ</name>
<accession>A0A6G1CFA6</accession>
<feature type="region of interest" description="Disordered" evidence="1">
    <location>
        <begin position="1"/>
        <end position="44"/>
    </location>
</feature>
<feature type="compositionally biased region" description="Polar residues" evidence="1">
    <location>
        <begin position="1"/>
        <end position="17"/>
    </location>
</feature>
<feature type="compositionally biased region" description="Pro residues" evidence="1">
    <location>
        <begin position="26"/>
        <end position="44"/>
    </location>
</feature>
<keyword evidence="3" id="KW-1185">Reference proteome</keyword>
<proteinExistence type="predicted"/>
<dbReference type="Proteomes" id="UP000479710">
    <property type="component" value="Unassembled WGS sequence"/>
</dbReference>
<dbReference type="AlphaFoldDB" id="A0A6G1CFA6"/>
<sequence>MTRTALGTTAPRATSAHSLPRRLPLGAPPAPPPRLAQAPHAPPPDVANHPNLWFWLVAALPAARSERVTMPESISQIGRMEIELSTSVGCKWVS</sequence>
<dbReference type="EMBL" id="SPHZ02000009">
    <property type="protein sequence ID" value="KAF0899168.1"/>
    <property type="molecule type" value="Genomic_DNA"/>
</dbReference>
<reference evidence="2 3" key="1">
    <citation type="submission" date="2019-11" db="EMBL/GenBank/DDBJ databases">
        <title>Whole genome sequence of Oryza granulata.</title>
        <authorList>
            <person name="Li W."/>
        </authorList>
    </citation>
    <scope>NUCLEOTIDE SEQUENCE [LARGE SCALE GENOMIC DNA]</scope>
    <source>
        <strain evidence="3">cv. Menghai</strain>
        <tissue evidence="2">Leaf</tissue>
    </source>
</reference>
<evidence type="ECO:0000313" key="2">
    <source>
        <dbReference type="EMBL" id="KAF0899168.1"/>
    </source>
</evidence>
<evidence type="ECO:0000313" key="3">
    <source>
        <dbReference type="Proteomes" id="UP000479710"/>
    </source>
</evidence>
<protein>
    <submittedName>
        <fullName evidence="2">Uncharacterized protein</fullName>
    </submittedName>
</protein>
<comment type="caution">
    <text evidence="2">The sequence shown here is derived from an EMBL/GenBank/DDBJ whole genome shotgun (WGS) entry which is preliminary data.</text>
</comment>
<gene>
    <name evidence="2" type="ORF">E2562_013386</name>
</gene>
<evidence type="ECO:0000256" key="1">
    <source>
        <dbReference type="SAM" id="MobiDB-lite"/>
    </source>
</evidence>